<dbReference type="RefSeq" id="WP_133429822.1">
    <property type="nucleotide sequence ID" value="NZ_BMCC01000003.1"/>
</dbReference>
<organism evidence="1 2">
    <name type="scientific">Macrococcus hajekii</name>
    <dbReference type="NCBI Taxonomy" id="198482"/>
    <lineage>
        <taxon>Bacteria</taxon>
        <taxon>Bacillati</taxon>
        <taxon>Bacillota</taxon>
        <taxon>Bacilli</taxon>
        <taxon>Bacillales</taxon>
        <taxon>Staphylococcaceae</taxon>
        <taxon>Macrococcus</taxon>
    </lineage>
</organism>
<evidence type="ECO:0000313" key="2">
    <source>
        <dbReference type="Proteomes" id="UP000295328"/>
    </source>
</evidence>
<dbReference type="EMBL" id="SCWE01000002">
    <property type="protein sequence ID" value="TDM01802.1"/>
    <property type="molecule type" value="Genomic_DNA"/>
</dbReference>
<dbReference type="OrthoDB" id="2419066at2"/>
<protein>
    <submittedName>
        <fullName evidence="1">Uncharacterized protein</fullName>
    </submittedName>
</protein>
<sequence>MRYFVTEEWEGPGPVVTFKFKNNQLSNEYYLYVDYTEAIQDIFLKYNRKFFVAGVSHYSNGMIKKILKDLYMYKYPTSIEKILIELQIILKYNLSLAKDIELVIEGV</sequence>
<name>A0A4R6BJC5_9STAP</name>
<dbReference type="AlphaFoldDB" id="A0A4R6BJC5"/>
<keyword evidence="2" id="KW-1185">Reference proteome</keyword>
<gene>
    <name evidence="1" type="ORF">ERX37_06230</name>
</gene>
<comment type="caution">
    <text evidence="1">The sequence shown here is derived from an EMBL/GenBank/DDBJ whole genome shotgun (WGS) entry which is preliminary data.</text>
</comment>
<dbReference type="Proteomes" id="UP000295328">
    <property type="component" value="Unassembled WGS sequence"/>
</dbReference>
<accession>A0A4R6BJC5</accession>
<proteinExistence type="predicted"/>
<evidence type="ECO:0000313" key="1">
    <source>
        <dbReference type="EMBL" id="TDM01802.1"/>
    </source>
</evidence>
<reference evidence="1 2" key="1">
    <citation type="submission" date="2019-01" db="EMBL/GenBank/DDBJ databases">
        <title>Draft genome sequences of the type strains of six Macrococcus species.</title>
        <authorList>
            <person name="Mazhar S."/>
            <person name="Altermann E."/>
            <person name="Hill C."/>
            <person name="Mcauliffe O."/>
        </authorList>
    </citation>
    <scope>NUCLEOTIDE SEQUENCE [LARGE SCALE GENOMIC DNA]</scope>
    <source>
        <strain evidence="1 2">CCM4809</strain>
    </source>
</reference>